<dbReference type="GO" id="GO:0005737">
    <property type="term" value="C:cytoplasm"/>
    <property type="evidence" value="ECO:0007669"/>
    <property type="project" value="TreeGrafter"/>
</dbReference>
<evidence type="ECO:0000313" key="4">
    <source>
        <dbReference type="EMBL" id="TCO79752.1"/>
    </source>
</evidence>
<dbReference type="OrthoDB" id="9788221at2"/>
<evidence type="ECO:0000256" key="3">
    <source>
        <dbReference type="PIRSR" id="PIRSR016184-1"/>
    </source>
</evidence>
<dbReference type="SUPFAM" id="SSF54506">
    <property type="entry name" value="Diaminopimelate epimerase-like"/>
    <property type="match status" value="1"/>
</dbReference>
<dbReference type="NCBIfam" id="TIGR00654">
    <property type="entry name" value="PhzF_family"/>
    <property type="match status" value="1"/>
</dbReference>
<evidence type="ECO:0000313" key="5">
    <source>
        <dbReference type="Proteomes" id="UP000295765"/>
    </source>
</evidence>
<protein>
    <submittedName>
        <fullName evidence="4">PhzF family phenazine biosynthesis protein</fullName>
    </submittedName>
</protein>
<comment type="similarity">
    <text evidence="1">Belongs to the PhzF family.</text>
</comment>
<proteinExistence type="inferred from homology"/>
<organism evidence="4 5">
    <name type="scientific">Plasticicumulans lactativorans</name>
    <dbReference type="NCBI Taxonomy" id="1133106"/>
    <lineage>
        <taxon>Bacteria</taxon>
        <taxon>Pseudomonadati</taxon>
        <taxon>Pseudomonadota</taxon>
        <taxon>Gammaproteobacteria</taxon>
        <taxon>Candidatus Competibacteraceae</taxon>
        <taxon>Plasticicumulans</taxon>
    </lineage>
</organism>
<gene>
    <name evidence="4" type="ORF">EV699_11761</name>
</gene>
<sequence>MPLELFQIDAFSARPFGGNPAAVVPLDAWLPDATLQAIAAENNLSETAFCVPAGAAWQLRWFTPTVEVELCGHATLATAHALYTHLGYSGAEALFDTRSGRLSVRRCADGRLELDLPARAAQPFAAPPALAAALGAVPQASLDAGAWLAVFADAAEVRALVPDLRALARLPCDGVIVTAAGSGAVDFVSRYFAPHAGIDEDPVTGSAHAVLTPYWAARLGRGRLSARQVSARGGELDCELDGARVRLRGHAVTYLRGVIELPD</sequence>
<dbReference type="AlphaFoldDB" id="A0A4R2L286"/>
<dbReference type="PANTHER" id="PTHR13774:SF17">
    <property type="entry name" value="PHENAZINE BIOSYNTHESIS-LIKE DOMAIN-CONTAINING PROTEIN"/>
    <property type="match status" value="1"/>
</dbReference>
<keyword evidence="2" id="KW-0413">Isomerase</keyword>
<evidence type="ECO:0000256" key="2">
    <source>
        <dbReference type="ARBA" id="ARBA00023235"/>
    </source>
</evidence>
<evidence type="ECO:0000256" key="1">
    <source>
        <dbReference type="ARBA" id="ARBA00008270"/>
    </source>
</evidence>
<dbReference type="EMBL" id="SLWY01000017">
    <property type="protein sequence ID" value="TCO79752.1"/>
    <property type="molecule type" value="Genomic_DNA"/>
</dbReference>
<dbReference type="RefSeq" id="WP_132544404.1">
    <property type="nucleotide sequence ID" value="NZ_SLWY01000017.1"/>
</dbReference>
<dbReference type="PANTHER" id="PTHR13774">
    <property type="entry name" value="PHENAZINE BIOSYNTHESIS PROTEIN"/>
    <property type="match status" value="1"/>
</dbReference>
<keyword evidence="5" id="KW-1185">Reference proteome</keyword>
<dbReference type="GO" id="GO:0016853">
    <property type="term" value="F:isomerase activity"/>
    <property type="evidence" value="ECO:0007669"/>
    <property type="project" value="UniProtKB-KW"/>
</dbReference>
<dbReference type="Pfam" id="PF02567">
    <property type="entry name" value="PhzC-PhzF"/>
    <property type="match status" value="1"/>
</dbReference>
<feature type="active site" evidence="3">
    <location>
        <position position="46"/>
    </location>
</feature>
<dbReference type="Proteomes" id="UP000295765">
    <property type="component" value="Unassembled WGS sequence"/>
</dbReference>
<dbReference type="InterPro" id="IPR003719">
    <property type="entry name" value="Phenazine_PhzF-like"/>
</dbReference>
<reference evidence="4 5" key="1">
    <citation type="submission" date="2019-03" db="EMBL/GenBank/DDBJ databases">
        <title>Genomic Encyclopedia of Type Strains, Phase IV (KMG-IV): sequencing the most valuable type-strain genomes for metagenomic binning, comparative biology and taxonomic classification.</title>
        <authorList>
            <person name="Goeker M."/>
        </authorList>
    </citation>
    <scope>NUCLEOTIDE SEQUENCE [LARGE SCALE GENOMIC DNA]</scope>
    <source>
        <strain evidence="4 5">DSM 25287</strain>
    </source>
</reference>
<dbReference type="Gene3D" id="3.10.310.10">
    <property type="entry name" value="Diaminopimelate Epimerase, Chain A, domain 1"/>
    <property type="match status" value="2"/>
</dbReference>
<name>A0A4R2L286_9GAMM</name>
<accession>A0A4R2L286</accession>
<dbReference type="PIRSF" id="PIRSF016184">
    <property type="entry name" value="PhzC_PhzF"/>
    <property type="match status" value="1"/>
</dbReference>
<comment type="caution">
    <text evidence="4">The sequence shown here is derived from an EMBL/GenBank/DDBJ whole genome shotgun (WGS) entry which is preliminary data.</text>
</comment>